<keyword evidence="8" id="KW-1185">Reference proteome</keyword>
<dbReference type="Proteomes" id="UP000694501">
    <property type="component" value="Unassembled WGS sequence"/>
</dbReference>
<organism evidence="7 8">
    <name type="scientific">Streptomyces tardus</name>
    <dbReference type="NCBI Taxonomy" id="2780544"/>
    <lineage>
        <taxon>Bacteria</taxon>
        <taxon>Bacillati</taxon>
        <taxon>Actinomycetota</taxon>
        <taxon>Actinomycetes</taxon>
        <taxon>Kitasatosporales</taxon>
        <taxon>Streptomycetaceae</taxon>
        <taxon>Streptomyces</taxon>
    </lineage>
</organism>
<dbReference type="PROSITE" id="PS50011">
    <property type="entry name" value="PROTEIN_KINASE_DOM"/>
    <property type="match status" value="1"/>
</dbReference>
<dbReference type="EMBL" id="JAELVF020000001">
    <property type="protein sequence ID" value="MBU7598861.1"/>
    <property type="molecule type" value="Genomic_DNA"/>
</dbReference>
<evidence type="ECO:0000256" key="3">
    <source>
        <dbReference type="ARBA" id="ARBA00022777"/>
    </source>
</evidence>
<evidence type="ECO:0000313" key="8">
    <source>
        <dbReference type="Proteomes" id="UP000694501"/>
    </source>
</evidence>
<keyword evidence="4" id="KW-0067">ATP-binding</keyword>
<feature type="compositionally biased region" description="Low complexity" evidence="5">
    <location>
        <begin position="430"/>
        <end position="453"/>
    </location>
</feature>
<dbReference type="PANTHER" id="PTHR43289">
    <property type="entry name" value="MITOGEN-ACTIVATED PROTEIN KINASE KINASE KINASE 20-RELATED"/>
    <property type="match status" value="1"/>
</dbReference>
<dbReference type="GO" id="GO:0005524">
    <property type="term" value="F:ATP binding"/>
    <property type="evidence" value="ECO:0007669"/>
    <property type="project" value="UniProtKB-KW"/>
</dbReference>
<dbReference type="RefSeq" id="WP_216814996.1">
    <property type="nucleotide sequence ID" value="NZ_JAELVF020000001.1"/>
</dbReference>
<proteinExistence type="predicted"/>
<feature type="domain" description="Protein kinase" evidence="6">
    <location>
        <begin position="15"/>
        <end position="277"/>
    </location>
</feature>
<feature type="compositionally biased region" description="Low complexity" evidence="5">
    <location>
        <begin position="543"/>
        <end position="553"/>
    </location>
</feature>
<dbReference type="SMART" id="SM00564">
    <property type="entry name" value="PQQ"/>
    <property type="match status" value="4"/>
</dbReference>
<dbReference type="PANTHER" id="PTHR43289:SF34">
    <property type="entry name" value="SERINE_THREONINE-PROTEIN KINASE YBDM-RELATED"/>
    <property type="match status" value="1"/>
</dbReference>
<evidence type="ECO:0000259" key="6">
    <source>
        <dbReference type="PROSITE" id="PS50011"/>
    </source>
</evidence>
<feature type="region of interest" description="Disordered" evidence="5">
    <location>
        <begin position="298"/>
        <end position="322"/>
    </location>
</feature>
<keyword evidence="3" id="KW-0418">Kinase</keyword>
<feature type="region of interest" description="Disordered" evidence="5">
    <location>
        <begin position="344"/>
        <end position="470"/>
    </location>
</feature>
<evidence type="ECO:0000313" key="7">
    <source>
        <dbReference type="EMBL" id="MBU7598861.1"/>
    </source>
</evidence>
<feature type="compositionally biased region" description="Pro residues" evidence="5">
    <location>
        <begin position="554"/>
        <end position="564"/>
    </location>
</feature>
<dbReference type="Pfam" id="PF13360">
    <property type="entry name" value="PQQ_2"/>
    <property type="match status" value="1"/>
</dbReference>
<accession>A0A949JPG9</accession>
<dbReference type="InterPro" id="IPR018391">
    <property type="entry name" value="PQQ_b-propeller_rpt"/>
</dbReference>
<evidence type="ECO:0000256" key="4">
    <source>
        <dbReference type="ARBA" id="ARBA00022840"/>
    </source>
</evidence>
<dbReference type="GO" id="GO:0004674">
    <property type="term" value="F:protein serine/threonine kinase activity"/>
    <property type="evidence" value="ECO:0007669"/>
    <property type="project" value="TreeGrafter"/>
</dbReference>
<keyword evidence="1" id="KW-0808">Transferase</keyword>
<evidence type="ECO:0000256" key="2">
    <source>
        <dbReference type="ARBA" id="ARBA00022741"/>
    </source>
</evidence>
<feature type="region of interest" description="Disordered" evidence="5">
    <location>
        <begin position="543"/>
        <end position="584"/>
    </location>
</feature>
<sequence length="923" mass="93218">MEPLQAGEPTEVGSHQLLGRLGSGGFGPVYLARSAEGRTVALKVAHPRVAEDADVRTGLRAEFAAATRLAPVRCAQPVVDADADAELPWISSEFVAAPTLQALVERHGPLPERTVRALGAGLAAALADLHHAGSLHRDLKPSNVLVTPEGPRLIDHGLARAVDGEQIDKAALIVGSPGYLSPELARGKESGPAGEVFSLGAVLAYAATARPPFGGSTTAALLYHVAHGKPDLAGTPEALREVLRDCLSRKPGPRPTPDGLAERLQPGGADGAFRDWLPAEVAEDLNVLTGEVSAATGRGAAAGTGTRGAAGAPGGPGAGGAPGAGEAVTVALAPGALSAPVPAAPVADAPTSDTPTSGAPVCDAPVSDAPTSGAEAETSASVPFTAETAGVPDAPSAPAADVAPAPDAVPGAGAVPESGPTPVPSRRVEPAGPEGRPRPGGTEPPTLPLGTRRQSVEPPPGSASASPAALGATTPVVPVPAGTPAHGVPVSAAVPAPAAGGGAQPPHSGARGGVSRRRVFGIAAGVIGVGALAAGAAAFLPGDGEASNESAAAPPAPDEAPPADPSAESYPTPPPGTAPEPLWSTRLDGRELARSRGMFAQQDLVFLPGTPMRVIDVRSSKPAWNSRDLSAAYGRAGYVTARSMLFFAGPERDGTLVAVHARSGKEVWTAHPGHGLSARAPLAADDQHLYAVADIEGASVNGGSTALCALPLDGSRGALWHKPLDLRAGNGSSHAVATASGFLAHGAEDDTVTVREAETGRQLWQTRAATGRASPVPVIHEDVLLLGGPELRAHQLGTGKELWRHRPRHSSGFRTPAAFKSGFGHVFEDDGTLWRLDARSGRPQWVKPATGGSPAGDEMVQKDGTLYVASAEGKGVTAFSLRDGTPRWTFRDDGSSADSWHVALSGPRLLARHGTTLYCLPAV</sequence>
<evidence type="ECO:0000256" key="5">
    <source>
        <dbReference type="SAM" id="MobiDB-lite"/>
    </source>
</evidence>
<feature type="compositionally biased region" description="Gly residues" evidence="5">
    <location>
        <begin position="300"/>
        <end position="322"/>
    </location>
</feature>
<dbReference type="InterPro" id="IPR002372">
    <property type="entry name" value="PQQ_rpt_dom"/>
</dbReference>
<feature type="region of interest" description="Disordered" evidence="5">
    <location>
        <begin position="248"/>
        <end position="272"/>
    </location>
</feature>
<comment type="caution">
    <text evidence="7">The sequence shown here is derived from an EMBL/GenBank/DDBJ whole genome shotgun (WGS) entry which is preliminary data.</text>
</comment>
<dbReference type="CDD" id="cd14014">
    <property type="entry name" value="STKc_PknB_like"/>
    <property type="match status" value="1"/>
</dbReference>
<name>A0A949JPG9_9ACTN</name>
<evidence type="ECO:0000256" key="1">
    <source>
        <dbReference type="ARBA" id="ARBA00022679"/>
    </source>
</evidence>
<dbReference type="AlphaFoldDB" id="A0A949JPG9"/>
<dbReference type="InterPro" id="IPR000719">
    <property type="entry name" value="Prot_kinase_dom"/>
</dbReference>
<keyword evidence="2" id="KW-0547">Nucleotide-binding</keyword>
<dbReference type="Pfam" id="PF00069">
    <property type="entry name" value="Pkinase"/>
    <property type="match status" value="1"/>
</dbReference>
<reference evidence="7" key="1">
    <citation type="submission" date="2021-06" db="EMBL/GenBank/DDBJ databases">
        <title>Sequencing of actinobacteria type strains.</title>
        <authorList>
            <person name="Nguyen G.-S."/>
            <person name="Wentzel A."/>
        </authorList>
    </citation>
    <scope>NUCLEOTIDE SEQUENCE</scope>
    <source>
        <strain evidence="7">P38-E01</strain>
    </source>
</reference>
<dbReference type="SMART" id="SM00220">
    <property type="entry name" value="S_TKc"/>
    <property type="match status" value="1"/>
</dbReference>
<feature type="compositionally biased region" description="Low complexity" evidence="5">
    <location>
        <begin position="389"/>
        <end position="416"/>
    </location>
</feature>
<gene>
    <name evidence="7" type="ORF">JGS22_014870</name>
</gene>
<feature type="compositionally biased region" description="Low complexity" evidence="5">
    <location>
        <begin position="344"/>
        <end position="355"/>
    </location>
</feature>
<protein>
    <submittedName>
        <fullName evidence="7">PQQ-binding-like beta-propeller repeat protein</fullName>
    </submittedName>
</protein>